<dbReference type="InterPro" id="IPR049730">
    <property type="entry name" value="SNF2/RAD54-like_C"/>
</dbReference>
<keyword evidence="3" id="KW-0067">ATP-binding</keyword>
<evidence type="ECO:0000256" key="4">
    <source>
        <dbReference type="SAM" id="MobiDB-lite"/>
    </source>
</evidence>
<dbReference type="Gene3D" id="3.40.50.10810">
    <property type="entry name" value="Tandem AAA-ATPase domain"/>
    <property type="match status" value="1"/>
</dbReference>
<dbReference type="Gene3D" id="3.40.50.300">
    <property type="entry name" value="P-loop containing nucleotide triphosphate hydrolases"/>
    <property type="match status" value="1"/>
</dbReference>
<feature type="compositionally biased region" description="Polar residues" evidence="4">
    <location>
        <begin position="7"/>
        <end position="34"/>
    </location>
</feature>
<keyword evidence="1" id="KW-0547">Nucleotide-binding</keyword>
<dbReference type="FunFam" id="3.40.50.10810:FF:000053">
    <property type="entry name" value="SNF2 family helicase/ATPase, putative"/>
    <property type="match status" value="1"/>
</dbReference>
<reference evidence="7" key="1">
    <citation type="journal article" date="2020" name="Stud. Mycol.">
        <title>101 Dothideomycetes genomes: a test case for predicting lifestyles and emergence of pathogens.</title>
        <authorList>
            <person name="Haridas S."/>
            <person name="Albert R."/>
            <person name="Binder M."/>
            <person name="Bloem J."/>
            <person name="Labutti K."/>
            <person name="Salamov A."/>
            <person name="Andreopoulos B."/>
            <person name="Baker S."/>
            <person name="Barry K."/>
            <person name="Bills G."/>
            <person name="Bluhm B."/>
            <person name="Cannon C."/>
            <person name="Castanera R."/>
            <person name="Culley D."/>
            <person name="Daum C."/>
            <person name="Ezra D."/>
            <person name="Gonzalez J."/>
            <person name="Henrissat B."/>
            <person name="Kuo A."/>
            <person name="Liang C."/>
            <person name="Lipzen A."/>
            <person name="Lutzoni F."/>
            <person name="Magnuson J."/>
            <person name="Mondo S."/>
            <person name="Nolan M."/>
            <person name="Ohm R."/>
            <person name="Pangilinan J."/>
            <person name="Park H.-J."/>
            <person name="Ramirez L."/>
            <person name="Alfaro M."/>
            <person name="Sun H."/>
            <person name="Tritt A."/>
            <person name="Yoshinaga Y."/>
            <person name="Zwiers L.-H."/>
            <person name="Turgeon B."/>
            <person name="Goodwin S."/>
            <person name="Spatafora J."/>
            <person name="Crous P."/>
            <person name="Grigoriev I."/>
        </authorList>
    </citation>
    <scope>NUCLEOTIDE SEQUENCE</scope>
    <source>
        <strain evidence="7">CBS 480.64</strain>
    </source>
</reference>
<feature type="region of interest" description="Disordered" evidence="4">
    <location>
        <begin position="1"/>
        <end position="96"/>
    </location>
</feature>
<gene>
    <name evidence="7" type="ORF">K470DRAFT_257785</name>
</gene>
<dbReference type="SMART" id="SM00490">
    <property type="entry name" value="HELICc"/>
    <property type="match status" value="1"/>
</dbReference>
<accession>A0A6A7C1H5</accession>
<dbReference type="Pfam" id="PF00176">
    <property type="entry name" value="SNF2-rel_dom"/>
    <property type="match status" value="1"/>
</dbReference>
<feature type="compositionally biased region" description="Basic and acidic residues" evidence="4">
    <location>
        <begin position="246"/>
        <end position="257"/>
    </location>
</feature>
<keyword evidence="8" id="KW-1185">Reference proteome</keyword>
<dbReference type="PROSITE" id="PS51192">
    <property type="entry name" value="HELICASE_ATP_BIND_1"/>
    <property type="match status" value="1"/>
</dbReference>
<evidence type="ECO:0000256" key="2">
    <source>
        <dbReference type="ARBA" id="ARBA00022801"/>
    </source>
</evidence>
<dbReference type="GO" id="GO:0005634">
    <property type="term" value="C:nucleus"/>
    <property type="evidence" value="ECO:0007669"/>
    <property type="project" value="TreeGrafter"/>
</dbReference>
<protein>
    <recommendedName>
        <fullName evidence="9">P-loop containing nucleoside triphosphate hydrolase protein</fullName>
    </recommendedName>
</protein>
<feature type="region of interest" description="Disordered" evidence="4">
    <location>
        <begin position="911"/>
        <end position="930"/>
    </location>
</feature>
<evidence type="ECO:0008006" key="9">
    <source>
        <dbReference type="Google" id="ProtNLM"/>
    </source>
</evidence>
<dbReference type="GO" id="GO:0008094">
    <property type="term" value="F:ATP-dependent activity, acting on DNA"/>
    <property type="evidence" value="ECO:0007669"/>
    <property type="project" value="TreeGrafter"/>
</dbReference>
<evidence type="ECO:0000256" key="1">
    <source>
        <dbReference type="ARBA" id="ARBA00022741"/>
    </source>
</evidence>
<evidence type="ECO:0000259" key="6">
    <source>
        <dbReference type="PROSITE" id="PS51194"/>
    </source>
</evidence>
<dbReference type="InterPro" id="IPR014001">
    <property type="entry name" value="Helicase_ATP-bd"/>
</dbReference>
<dbReference type="InterPro" id="IPR038718">
    <property type="entry name" value="SNF2-like_sf"/>
</dbReference>
<evidence type="ECO:0000313" key="8">
    <source>
        <dbReference type="Proteomes" id="UP000799421"/>
    </source>
</evidence>
<dbReference type="AlphaFoldDB" id="A0A6A7C1H5"/>
<evidence type="ECO:0000313" key="7">
    <source>
        <dbReference type="EMBL" id="KAF2860548.1"/>
    </source>
</evidence>
<feature type="region of interest" description="Disordered" evidence="4">
    <location>
        <begin position="132"/>
        <end position="166"/>
    </location>
</feature>
<proteinExistence type="predicted"/>
<keyword evidence="2" id="KW-0378">Hydrolase</keyword>
<feature type="compositionally biased region" description="Acidic residues" evidence="4">
    <location>
        <begin position="258"/>
        <end position="269"/>
    </location>
</feature>
<dbReference type="CDD" id="cd18008">
    <property type="entry name" value="DEXDc_SHPRH-like"/>
    <property type="match status" value="1"/>
</dbReference>
<organism evidence="7 8">
    <name type="scientific">Piedraia hortae CBS 480.64</name>
    <dbReference type="NCBI Taxonomy" id="1314780"/>
    <lineage>
        <taxon>Eukaryota</taxon>
        <taxon>Fungi</taxon>
        <taxon>Dikarya</taxon>
        <taxon>Ascomycota</taxon>
        <taxon>Pezizomycotina</taxon>
        <taxon>Dothideomycetes</taxon>
        <taxon>Dothideomycetidae</taxon>
        <taxon>Capnodiales</taxon>
        <taxon>Piedraiaceae</taxon>
        <taxon>Piedraia</taxon>
    </lineage>
</organism>
<dbReference type="EMBL" id="MU005980">
    <property type="protein sequence ID" value="KAF2860548.1"/>
    <property type="molecule type" value="Genomic_DNA"/>
</dbReference>
<name>A0A6A7C1H5_9PEZI</name>
<feature type="domain" description="Helicase ATP-binding" evidence="5">
    <location>
        <begin position="297"/>
        <end position="487"/>
    </location>
</feature>
<dbReference type="PANTHER" id="PTHR45626">
    <property type="entry name" value="TRANSCRIPTION TERMINATION FACTOR 2-RELATED"/>
    <property type="match status" value="1"/>
</dbReference>
<dbReference type="PROSITE" id="PS51194">
    <property type="entry name" value="HELICASE_CTER"/>
    <property type="match status" value="1"/>
</dbReference>
<dbReference type="Pfam" id="PF00271">
    <property type="entry name" value="Helicase_C"/>
    <property type="match status" value="1"/>
</dbReference>
<dbReference type="OrthoDB" id="423559at2759"/>
<dbReference type="GO" id="GO:0016787">
    <property type="term" value="F:hydrolase activity"/>
    <property type="evidence" value="ECO:0007669"/>
    <property type="project" value="UniProtKB-KW"/>
</dbReference>
<dbReference type="Proteomes" id="UP000799421">
    <property type="component" value="Unassembled WGS sequence"/>
</dbReference>
<feature type="region of interest" description="Disordered" evidence="4">
    <location>
        <begin position="246"/>
        <end position="269"/>
    </location>
</feature>
<dbReference type="PANTHER" id="PTHR45626:SF14">
    <property type="entry name" value="ATP-DEPENDENT DNA HELICASE (EUROFUNG)"/>
    <property type="match status" value="1"/>
</dbReference>
<sequence>MVRERSPSNTSLSPRKQQRQPLASITSQVPSKNGAQEVDPSGKNAVESGKPSSLRHPLKKPEPSVFIPRPKPIQPASANRPIGTSSVHPAPSQILPGAPPAAVPWTSSVLAPPYGQMHYNIAPKPSYGQYRPPAPAPVFSSLGPHSYQPIQPHHPIDLTQDEEDRFDPDAEIRAESRKFGAPDPYQYMDPTQANANIKSLLEGAFDDDEEKPQTRLRKRVKKAATEDQKADEKGLAAKLAALKVEEDKAEEKQVDTKADDEEEDEEDGTVEGLKVKLLPHQVEGVAWMIEKEIGKKKRKGVLPYGGILADDMGLGKTVQSVALILTNPRPGFDAKPEHPQHKLPTAEYGKGTLVVAPLALIKQWEEEIKTKVTHDHALRVLVHHGPNRTKSASSLKKYDVVVTTYQTLTSEHAASNMESDDGVRVGCMGVKWYRIILDEAHSIKNRSAKSTQACYALESWYRWCLTGTPMQNNLDELQSLIRFLRIKPYCEMANWKQAIMQPMKNNRGTLAMKRLQIFLRAFMKRRTKDILKKEGALNFSGEKKEGMKIVKREVLTVECAFDDSEREFYSKMENRADERLKQMQSDKQNDYIGALVLLLRLRQACDHFWLVGNAVDKEQEAIGATEKGGVDDLVAMMGKVSVEAKTCDVCQVYLSGNELREGVARCHDCTADIAMMDAKKQKDKASKDEEVSEDEYEVEAAKVNKSDEKVEPSTKIRHLLRILHSETPEHKTIVFSQFTTMLDLVEPHLRAAKLRYVRYDGSMRNDAREAALSSLRNDPRTRVLLCSLKCGSLGLNLTAASRVVIIEPFWNPFVEEQAIDRVHRLNQTVDVKVFRLTVPNSVEERIMALQERKRELAKAAIEGAGNKVAKLTMQEILGLFRHDSVEDEVDHEKFKAGPGLLPGKVVAAPQSRVASTDSARQEHEVYGRRW</sequence>
<dbReference type="CDD" id="cd18793">
    <property type="entry name" value="SF2_C_SNF"/>
    <property type="match status" value="1"/>
</dbReference>
<feature type="domain" description="Helicase C-terminal" evidence="6">
    <location>
        <begin position="715"/>
        <end position="877"/>
    </location>
</feature>
<dbReference type="GO" id="GO:0005524">
    <property type="term" value="F:ATP binding"/>
    <property type="evidence" value="ECO:0007669"/>
    <property type="project" value="UniProtKB-KW"/>
</dbReference>
<dbReference type="InterPro" id="IPR050628">
    <property type="entry name" value="SNF2_RAD54_helicase_TF"/>
</dbReference>
<feature type="compositionally biased region" description="Basic and acidic residues" evidence="4">
    <location>
        <begin position="919"/>
        <end position="930"/>
    </location>
</feature>
<dbReference type="InterPro" id="IPR027417">
    <property type="entry name" value="P-loop_NTPase"/>
</dbReference>
<dbReference type="SUPFAM" id="SSF52540">
    <property type="entry name" value="P-loop containing nucleoside triphosphate hydrolases"/>
    <property type="match status" value="2"/>
</dbReference>
<evidence type="ECO:0000259" key="5">
    <source>
        <dbReference type="PROSITE" id="PS51192"/>
    </source>
</evidence>
<evidence type="ECO:0000256" key="3">
    <source>
        <dbReference type="ARBA" id="ARBA00022840"/>
    </source>
</evidence>
<dbReference type="SMART" id="SM00487">
    <property type="entry name" value="DEXDc"/>
    <property type="match status" value="1"/>
</dbReference>
<dbReference type="GO" id="GO:0006281">
    <property type="term" value="P:DNA repair"/>
    <property type="evidence" value="ECO:0007669"/>
    <property type="project" value="TreeGrafter"/>
</dbReference>
<dbReference type="InterPro" id="IPR001650">
    <property type="entry name" value="Helicase_C-like"/>
</dbReference>
<dbReference type="InterPro" id="IPR000330">
    <property type="entry name" value="SNF2_N"/>
</dbReference>